<dbReference type="GO" id="GO:0005829">
    <property type="term" value="C:cytosol"/>
    <property type="evidence" value="ECO:0007669"/>
    <property type="project" value="TreeGrafter"/>
</dbReference>
<dbReference type="InterPro" id="IPR029753">
    <property type="entry name" value="D-isomer_DH_CS"/>
</dbReference>
<dbReference type="EMBL" id="CADCXU010005408">
    <property type="protein sequence ID" value="CAA9997118.1"/>
    <property type="molecule type" value="Genomic_DNA"/>
</dbReference>
<dbReference type="PANTHER" id="PTHR10996">
    <property type="entry name" value="2-HYDROXYACID DEHYDROGENASE-RELATED"/>
    <property type="match status" value="1"/>
</dbReference>
<evidence type="ECO:0000259" key="5">
    <source>
        <dbReference type="Pfam" id="PF02826"/>
    </source>
</evidence>
<comment type="similarity">
    <text evidence="3">Belongs to the D-isomer specific 2-hydroxyacid dehydrogenase family.</text>
</comment>
<dbReference type="Pfam" id="PF02826">
    <property type="entry name" value="2-Hacid_dh_C"/>
    <property type="match status" value="1"/>
</dbReference>
<dbReference type="PROSITE" id="PS00670">
    <property type="entry name" value="D_2_HYDROXYACID_DH_2"/>
    <property type="match status" value="1"/>
</dbReference>
<evidence type="ECO:0000256" key="2">
    <source>
        <dbReference type="ARBA" id="ARBA00073306"/>
    </source>
</evidence>
<dbReference type="CDD" id="cd05301">
    <property type="entry name" value="GDH"/>
    <property type="match status" value="1"/>
</dbReference>
<proteinExistence type="inferred from homology"/>
<dbReference type="Gene3D" id="3.40.50.720">
    <property type="entry name" value="NAD(P)-binding Rossmann-like Domain"/>
    <property type="match status" value="2"/>
</dbReference>
<dbReference type="GO" id="GO:0030267">
    <property type="term" value="F:glyoxylate reductase (NADPH) activity"/>
    <property type="evidence" value="ECO:0007669"/>
    <property type="project" value="TreeGrafter"/>
</dbReference>
<organism evidence="6 7">
    <name type="scientific">Nesidiocoris tenuis</name>
    <dbReference type="NCBI Taxonomy" id="355587"/>
    <lineage>
        <taxon>Eukaryota</taxon>
        <taxon>Metazoa</taxon>
        <taxon>Ecdysozoa</taxon>
        <taxon>Arthropoda</taxon>
        <taxon>Hexapoda</taxon>
        <taxon>Insecta</taxon>
        <taxon>Pterygota</taxon>
        <taxon>Neoptera</taxon>
        <taxon>Paraneoptera</taxon>
        <taxon>Hemiptera</taxon>
        <taxon>Heteroptera</taxon>
        <taxon>Panheteroptera</taxon>
        <taxon>Cimicomorpha</taxon>
        <taxon>Miridae</taxon>
        <taxon>Dicyphina</taxon>
        <taxon>Nesidiocoris</taxon>
    </lineage>
</organism>
<dbReference type="GO" id="GO:0051287">
    <property type="term" value="F:NAD binding"/>
    <property type="evidence" value="ECO:0007669"/>
    <property type="project" value="InterPro"/>
</dbReference>
<accession>A0A6H5G3Q7</accession>
<feature type="domain" description="D-isomer specific 2-hydroxyacid dehydrogenase catalytic" evidence="4">
    <location>
        <begin position="1"/>
        <end position="244"/>
    </location>
</feature>
<reference evidence="6 7" key="1">
    <citation type="submission" date="2020-02" db="EMBL/GenBank/DDBJ databases">
        <authorList>
            <person name="Ferguson B K."/>
        </authorList>
    </citation>
    <scope>NUCLEOTIDE SEQUENCE [LARGE SCALE GENOMIC DNA]</scope>
</reference>
<dbReference type="Proteomes" id="UP000479000">
    <property type="component" value="Unassembled WGS sequence"/>
</dbReference>
<evidence type="ECO:0000259" key="4">
    <source>
        <dbReference type="Pfam" id="PF00389"/>
    </source>
</evidence>
<dbReference type="OrthoDB" id="298012at2759"/>
<dbReference type="InterPro" id="IPR036291">
    <property type="entry name" value="NAD(P)-bd_dom_sf"/>
</dbReference>
<dbReference type="Pfam" id="PF00389">
    <property type="entry name" value="2-Hacid_dh"/>
    <property type="match status" value="1"/>
</dbReference>
<name>A0A6H5G3Q7_9HEMI</name>
<evidence type="ECO:0000256" key="3">
    <source>
        <dbReference type="RuleBase" id="RU003719"/>
    </source>
</evidence>
<dbReference type="AlphaFoldDB" id="A0A6H5G3Q7"/>
<keyword evidence="7" id="KW-1185">Reference proteome</keyword>
<keyword evidence="1 3" id="KW-0560">Oxidoreductase</keyword>
<sequence length="246" mass="26159">MGVGMDHIDVAALNRAGIKASNTSGSLDNSVAEIAIALALNAGRRLKEGYEKIKKDQWEHHPLWLCGQDIYNSTFGIVGLGNIGRAIAKRVFAFEPSRILYSGNTPKSYGSEFKGEFVPLETLLAQSDFVCLICPLNAQTKNLINSKTLKLMKKNAILINVARGGVVDQDALVDALKAGQIGGAGLDVMTPEPLPPDHPLVSLDNCVLSPHLGSASVATRNLMAAIAAKNIMAALQGRPLPNEVLP</sequence>
<dbReference type="InterPro" id="IPR050223">
    <property type="entry name" value="D-isomer_2-hydroxyacid_DH"/>
</dbReference>
<evidence type="ECO:0000256" key="1">
    <source>
        <dbReference type="ARBA" id="ARBA00023002"/>
    </source>
</evidence>
<dbReference type="SUPFAM" id="SSF51735">
    <property type="entry name" value="NAD(P)-binding Rossmann-fold domains"/>
    <property type="match status" value="1"/>
</dbReference>
<gene>
    <name evidence="6" type="ORF">NTEN_LOCUS3460</name>
</gene>
<evidence type="ECO:0000313" key="6">
    <source>
        <dbReference type="EMBL" id="CAA9997118.1"/>
    </source>
</evidence>
<feature type="domain" description="D-isomer specific 2-hydroxyacid dehydrogenase NAD-binding" evidence="5">
    <location>
        <begin position="36"/>
        <end position="213"/>
    </location>
</feature>
<protein>
    <recommendedName>
        <fullName evidence="2">Glyoxylate reductase/hydroxypyruvate reductase</fullName>
    </recommendedName>
</protein>
<evidence type="ECO:0000313" key="7">
    <source>
        <dbReference type="Proteomes" id="UP000479000"/>
    </source>
</evidence>
<dbReference type="InterPro" id="IPR006139">
    <property type="entry name" value="D-isomer_2_OHA_DH_cat_dom"/>
</dbReference>
<dbReference type="PANTHER" id="PTHR10996:SF119">
    <property type="entry name" value="FI03731P-RELATED"/>
    <property type="match status" value="1"/>
</dbReference>
<dbReference type="InterPro" id="IPR006140">
    <property type="entry name" value="D-isomer_DH_NAD-bd"/>
</dbReference>
<dbReference type="FunFam" id="3.40.50.720:FF:000026">
    <property type="entry name" value="Glyoxylate/hydroxypyruvate reductase B"/>
    <property type="match status" value="1"/>
</dbReference>
<dbReference type="GO" id="GO:0008465">
    <property type="term" value="F:hydroxypyruvate reductase (NADH) activity"/>
    <property type="evidence" value="ECO:0007669"/>
    <property type="project" value="TreeGrafter"/>
</dbReference>
<dbReference type="PROSITE" id="PS00671">
    <property type="entry name" value="D_2_HYDROXYACID_DH_3"/>
    <property type="match status" value="1"/>
</dbReference>